<dbReference type="EMBL" id="AP014958">
    <property type="protein sequence ID" value="BAS81770.1"/>
    <property type="molecule type" value="Genomic_DNA"/>
</dbReference>
<dbReference type="PaxDb" id="39947-A0A0P0VRP3"/>
<reference evidence="2" key="1">
    <citation type="journal article" date="2005" name="Nature">
        <title>The map-based sequence of the rice genome.</title>
        <authorList>
            <consortium name="International rice genome sequencing project (IRGSP)"/>
            <person name="Matsumoto T."/>
            <person name="Wu J."/>
            <person name="Kanamori H."/>
            <person name="Katayose Y."/>
            <person name="Fujisawa M."/>
            <person name="Namiki N."/>
            <person name="Mizuno H."/>
            <person name="Yamamoto K."/>
            <person name="Antonio B.A."/>
            <person name="Baba T."/>
            <person name="Sakata K."/>
            <person name="Nagamura Y."/>
            <person name="Aoki H."/>
            <person name="Arikawa K."/>
            <person name="Arita K."/>
            <person name="Bito T."/>
            <person name="Chiden Y."/>
            <person name="Fujitsuka N."/>
            <person name="Fukunaka R."/>
            <person name="Hamada M."/>
            <person name="Harada C."/>
            <person name="Hayashi A."/>
            <person name="Hijishita S."/>
            <person name="Honda M."/>
            <person name="Hosokawa S."/>
            <person name="Ichikawa Y."/>
            <person name="Idonuma A."/>
            <person name="Iijima M."/>
            <person name="Ikeda M."/>
            <person name="Ikeno M."/>
            <person name="Ito K."/>
            <person name="Ito S."/>
            <person name="Ito T."/>
            <person name="Ito Y."/>
            <person name="Ito Y."/>
            <person name="Iwabuchi A."/>
            <person name="Kamiya K."/>
            <person name="Karasawa W."/>
            <person name="Kurita K."/>
            <person name="Katagiri S."/>
            <person name="Kikuta A."/>
            <person name="Kobayashi H."/>
            <person name="Kobayashi N."/>
            <person name="Machita K."/>
            <person name="Maehara T."/>
            <person name="Masukawa M."/>
            <person name="Mizubayashi T."/>
            <person name="Mukai Y."/>
            <person name="Nagasaki H."/>
            <person name="Nagata Y."/>
            <person name="Naito S."/>
            <person name="Nakashima M."/>
            <person name="Nakama Y."/>
            <person name="Nakamichi Y."/>
            <person name="Nakamura M."/>
            <person name="Meguro A."/>
            <person name="Negishi M."/>
            <person name="Ohta I."/>
            <person name="Ohta T."/>
            <person name="Okamoto M."/>
            <person name="Ono N."/>
            <person name="Saji S."/>
            <person name="Sakaguchi M."/>
            <person name="Sakai K."/>
            <person name="Shibata M."/>
            <person name="Shimokawa T."/>
            <person name="Song J."/>
            <person name="Takazaki Y."/>
            <person name="Terasawa K."/>
            <person name="Tsugane M."/>
            <person name="Tsuji K."/>
            <person name="Ueda S."/>
            <person name="Waki K."/>
            <person name="Yamagata H."/>
            <person name="Yamamoto M."/>
            <person name="Yamamoto S."/>
            <person name="Yamane H."/>
            <person name="Yoshiki S."/>
            <person name="Yoshihara R."/>
            <person name="Yukawa K."/>
            <person name="Zhong H."/>
            <person name="Yano M."/>
            <person name="Yuan Q."/>
            <person name="Ouyang S."/>
            <person name="Liu J."/>
            <person name="Jones K.M."/>
            <person name="Gansberger K."/>
            <person name="Moffat K."/>
            <person name="Hill J."/>
            <person name="Bera J."/>
            <person name="Fadrosh D."/>
            <person name="Jin S."/>
            <person name="Johri S."/>
            <person name="Kim M."/>
            <person name="Overton L."/>
            <person name="Reardon M."/>
            <person name="Tsitrin T."/>
            <person name="Vuong H."/>
            <person name="Weaver B."/>
            <person name="Ciecko A."/>
            <person name="Tallon L."/>
            <person name="Jackson J."/>
            <person name="Pai G."/>
            <person name="Aken S.V."/>
            <person name="Utterback T."/>
            <person name="Reidmuller S."/>
            <person name="Feldblyum T."/>
            <person name="Hsiao J."/>
            <person name="Zismann V."/>
            <person name="Iobst S."/>
            <person name="de Vazeille A.R."/>
            <person name="Buell C.R."/>
            <person name="Ying K."/>
            <person name="Li Y."/>
            <person name="Lu T."/>
            <person name="Huang Y."/>
            <person name="Zhao Q."/>
            <person name="Feng Q."/>
            <person name="Zhang L."/>
            <person name="Zhu J."/>
            <person name="Weng Q."/>
            <person name="Mu J."/>
            <person name="Lu Y."/>
            <person name="Fan D."/>
            <person name="Liu Y."/>
            <person name="Guan J."/>
            <person name="Zhang Y."/>
            <person name="Yu S."/>
            <person name="Liu X."/>
            <person name="Zhang Y."/>
            <person name="Hong G."/>
            <person name="Han B."/>
            <person name="Choisne N."/>
            <person name="Demange N."/>
            <person name="Orjeda G."/>
            <person name="Samain S."/>
            <person name="Cattolico L."/>
            <person name="Pelletier E."/>
            <person name="Couloux A."/>
            <person name="Segurens B."/>
            <person name="Wincker P."/>
            <person name="D'Hont A."/>
            <person name="Scarpelli C."/>
            <person name="Weissenbach J."/>
            <person name="Salanoubat M."/>
            <person name="Quetier F."/>
            <person name="Yu Y."/>
            <person name="Kim H.R."/>
            <person name="Rambo T."/>
            <person name="Currie J."/>
            <person name="Collura K."/>
            <person name="Luo M."/>
            <person name="Yang T."/>
            <person name="Ammiraju J.S.S."/>
            <person name="Engler F."/>
            <person name="Soderlund C."/>
            <person name="Wing R.A."/>
            <person name="Palmer L.E."/>
            <person name="de la Bastide M."/>
            <person name="Spiegel L."/>
            <person name="Nascimento L."/>
            <person name="Zutavern T."/>
            <person name="O'Shaughnessy A."/>
            <person name="Dike S."/>
            <person name="Dedhia N."/>
            <person name="Preston R."/>
            <person name="Balija V."/>
            <person name="McCombie W.R."/>
            <person name="Chow T."/>
            <person name="Chen H."/>
            <person name="Chung M."/>
            <person name="Chen C."/>
            <person name="Shaw J."/>
            <person name="Wu H."/>
            <person name="Hsiao K."/>
            <person name="Chao Y."/>
            <person name="Chu M."/>
            <person name="Cheng C."/>
            <person name="Hour A."/>
            <person name="Lee P."/>
            <person name="Lin S."/>
            <person name="Lin Y."/>
            <person name="Liou J."/>
            <person name="Liu S."/>
            <person name="Hsing Y."/>
            <person name="Raghuvanshi S."/>
            <person name="Mohanty A."/>
            <person name="Bharti A.K."/>
            <person name="Gaur A."/>
            <person name="Gupta V."/>
            <person name="Kumar D."/>
            <person name="Ravi V."/>
            <person name="Vij S."/>
            <person name="Kapur A."/>
            <person name="Khurana P."/>
            <person name="Khurana P."/>
            <person name="Khurana J.P."/>
            <person name="Tyagi A.K."/>
            <person name="Gaikwad K."/>
            <person name="Singh A."/>
            <person name="Dalal V."/>
            <person name="Srivastava S."/>
            <person name="Dixit A."/>
            <person name="Pal A.K."/>
            <person name="Ghazi I.A."/>
            <person name="Yadav M."/>
            <person name="Pandit A."/>
            <person name="Bhargava A."/>
            <person name="Sureshbabu K."/>
            <person name="Batra K."/>
            <person name="Sharma T.R."/>
            <person name="Mohapatra T."/>
            <person name="Singh N.K."/>
            <person name="Messing J."/>
            <person name="Nelson A.B."/>
            <person name="Fuks G."/>
            <person name="Kavchok S."/>
            <person name="Keizer G."/>
            <person name="Linton E."/>
            <person name="Llaca V."/>
            <person name="Song R."/>
            <person name="Tanyolac B."/>
            <person name="Young S."/>
            <person name="Ho-Il K."/>
            <person name="Hahn J.H."/>
            <person name="Sangsakoo G."/>
            <person name="Vanavichit A."/>
            <person name="de Mattos Luiz.A.T."/>
            <person name="Zimmer P.D."/>
            <person name="Malone G."/>
            <person name="Dellagostin O."/>
            <person name="de Oliveira A.C."/>
            <person name="Bevan M."/>
            <person name="Bancroft I."/>
            <person name="Minx P."/>
            <person name="Cordum H."/>
            <person name="Wilson R."/>
            <person name="Cheng Z."/>
            <person name="Jin W."/>
            <person name="Jiang J."/>
            <person name="Leong S.A."/>
            <person name="Iwama H."/>
            <person name="Gojobori T."/>
            <person name="Itoh T."/>
            <person name="Niimura Y."/>
            <person name="Fujii Y."/>
            <person name="Habara T."/>
            <person name="Sakai H."/>
            <person name="Sato Y."/>
            <person name="Wilson G."/>
            <person name="Kumar K."/>
            <person name="McCouch S."/>
            <person name="Juretic N."/>
            <person name="Hoen D."/>
            <person name="Wright S."/>
            <person name="Bruskiewich R."/>
            <person name="Bureau T."/>
            <person name="Miyao A."/>
            <person name="Hirochika H."/>
            <person name="Nishikawa T."/>
            <person name="Kadowaki K."/>
            <person name="Sugiura M."/>
            <person name="Burr B."/>
            <person name="Sasaki T."/>
        </authorList>
    </citation>
    <scope>NUCLEOTIDE SEQUENCE [LARGE SCALE GENOMIC DNA]</scope>
    <source>
        <strain evidence="2">cv. Nipponbare</strain>
    </source>
</reference>
<protein>
    <submittedName>
        <fullName evidence="1">Os02g0832301 protein</fullName>
    </submittedName>
</protein>
<name>A0A0P0VRP3_ORYSJ</name>
<dbReference type="AlphaFoldDB" id="A0A0P0VRP3"/>
<keyword evidence="2" id="KW-1185">Reference proteome</keyword>
<dbReference type="Proteomes" id="UP000059680">
    <property type="component" value="Chromosome 2"/>
</dbReference>
<feature type="non-terminal residue" evidence="1">
    <location>
        <position position="1"/>
    </location>
</feature>
<evidence type="ECO:0000313" key="1">
    <source>
        <dbReference type="EMBL" id="BAS81770.1"/>
    </source>
</evidence>
<gene>
    <name evidence="1" type="ordered locus">Os02g0832301</name>
    <name evidence="1" type="ORF">OSNPB_020832301</name>
</gene>
<evidence type="ECO:0000313" key="2">
    <source>
        <dbReference type="Proteomes" id="UP000059680"/>
    </source>
</evidence>
<organism evidence="1 2">
    <name type="scientific">Oryza sativa subsp. japonica</name>
    <name type="common">Rice</name>
    <dbReference type="NCBI Taxonomy" id="39947"/>
    <lineage>
        <taxon>Eukaryota</taxon>
        <taxon>Viridiplantae</taxon>
        <taxon>Streptophyta</taxon>
        <taxon>Embryophyta</taxon>
        <taxon>Tracheophyta</taxon>
        <taxon>Spermatophyta</taxon>
        <taxon>Magnoliopsida</taxon>
        <taxon>Liliopsida</taxon>
        <taxon>Poales</taxon>
        <taxon>Poaceae</taxon>
        <taxon>BOP clade</taxon>
        <taxon>Oryzoideae</taxon>
        <taxon>Oryzeae</taxon>
        <taxon>Oryzinae</taxon>
        <taxon>Oryza</taxon>
        <taxon>Oryza sativa</taxon>
    </lineage>
</organism>
<reference evidence="1 2" key="2">
    <citation type="journal article" date="2013" name="Plant Cell Physiol.">
        <title>Rice Annotation Project Database (RAP-DB): an integrative and interactive database for rice genomics.</title>
        <authorList>
            <person name="Sakai H."/>
            <person name="Lee S.S."/>
            <person name="Tanaka T."/>
            <person name="Numa H."/>
            <person name="Kim J."/>
            <person name="Kawahara Y."/>
            <person name="Wakimoto H."/>
            <person name="Yang C.C."/>
            <person name="Iwamoto M."/>
            <person name="Abe T."/>
            <person name="Yamada Y."/>
            <person name="Muto A."/>
            <person name="Inokuchi H."/>
            <person name="Ikemura T."/>
            <person name="Matsumoto T."/>
            <person name="Sasaki T."/>
            <person name="Itoh T."/>
        </authorList>
    </citation>
    <scope>NUCLEOTIDE SEQUENCE [LARGE SCALE GENOMIC DNA]</scope>
    <source>
        <strain evidence="2">cv. Nipponbare</strain>
    </source>
</reference>
<proteinExistence type="predicted"/>
<reference evidence="1 2" key="3">
    <citation type="journal article" date="2013" name="Rice">
        <title>Improvement of the Oryza sativa Nipponbare reference genome using next generation sequence and optical map data.</title>
        <authorList>
            <person name="Kawahara Y."/>
            <person name="de la Bastide M."/>
            <person name="Hamilton J.P."/>
            <person name="Kanamori H."/>
            <person name="McCombie W.R."/>
            <person name="Ouyang S."/>
            <person name="Schwartz D.C."/>
            <person name="Tanaka T."/>
            <person name="Wu J."/>
            <person name="Zhou S."/>
            <person name="Childs K.L."/>
            <person name="Davidson R.M."/>
            <person name="Lin H."/>
            <person name="Quesada-Ocampo L."/>
            <person name="Vaillancourt B."/>
            <person name="Sakai H."/>
            <person name="Lee S.S."/>
            <person name="Kim J."/>
            <person name="Numa H."/>
            <person name="Itoh T."/>
            <person name="Buell C.R."/>
            <person name="Matsumoto T."/>
        </authorList>
    </citation>
    <scope>NUCLEOTIDE SEQUENCE [LARGE SCALE GENOMIC DNA]</scope>
    <source>
        <strain evidence="2">cv. Nipponbare</strain>
    </source>
</reference>
<accession>A0A0P0VRP3</accession>
<sequence length="102" mass="11837">LVEALHLAGVALLDPPLERGVVLPLQPLQERGLELPDATAAGRRVQPVRLLERVEPAQVRHPRVAPLHLVRHTQDRRYLHQRRRHHLAVEYRLPQVPRRLRP</sequence>
<dbReference type="InParanoid" id="A0A0P0VRP3"/>